<dbReference type="InterPro" id="IPR000888">
    <property type="entry name" value="RmlC-like"/>
</dbReference>
<evidence type="ECO:0000256" key="4">
    <source>
        <dbReference type="ARBA" id="ARBA00019595"/>
    </source>
</evidence>
<evidence type="ECO:0000256" key="1">
    <source>
        <dbReference type="ARBA" id="ARBA00001298"/>
    </source>
</evidence>
<dbReference type="InterPro" id="IPR014710">
    <property type="entry name" value="RmlC-like_jellyroll"/>
</dbReference>
<evidence type="ECO:0000256" key="5">
    <source>
        <dbReference type="RuleBase" id="RU364069"/>
    </source>
</evidence>
<comment type="caution">
    <text evidence="6">The sequence shown here is derived from an EMBL/GenBank/DDBJ whole genome shotgun (WGS) entry which is preliminary data.</text>
</comment>
<dbReference type="PANTHER" id="PTHR21047:SF2">
    <property type="entry name" value="THYMIDINE DIPHOSPHO-4-KETO-RHAMNOSE 3,5-EPIMERASE"/>
    <property type="match status" value="1"/>
</dbReference>
<dbReference type="Pfam" id="PF00908">
    <property type="entry name" value="dTDP_sugar_isom"/>
    <property type="match status" value="1"/>
</dbReference>
<name>A0ABQ4Q357_9BURK</name>
<reference evidence="6 7" key="1">
    <citation type="journal article" date="2022" name="Int. J. Syst. Evol. Microbiol.">
        <title>Noviherbaspirillum aridicola sp. nov., isolated from an arid soil in Pakistan.</title>
        <authorList>
            <person name="Khan I.U."/>
            <person name="Saqib M."/>
            <person name="Amin A."/>
            <person name="Hussain F."/>
            <person name="Li L."/>
            <person name="Liu Y.H."/>
            <person name="Fang B.Z."/>
            <person name="Ahmed I."/>
            <person name="Li W.J."/>
        </authorList>
    </citation>
    <scope>NUCLEOTIDE SEQUENCE [LARGE SCALE GENOMIC DNA]</scope>
    <source>
        <strain evidence="6 7">NCCP-691</strain>
    </source>
</reference>
<dbReference type="SUPFAM" id="SSF51182">
    <property type="entry name" value="RmlC-like cupins"/>
    <property type="match status" value="1"/>
</dbReference>
<evidence type="ECO:0000256" key="3">
    <source>
        <dbReference type="ARBA" id="ARBA00012098"/>
    </source>
</evidence>
<gene>
    <name evidence="6" type="primary">rmlC_2</name>
    <name evidence="6" type="ORF">NCCP691_16320</name>
</gene>
<keyword evidence="5" id="KW-0413">Isomerase</keyword>
<evidence type="ECO:0000313" key="6">
    <source>
        <dbReference type="EMBL" id="GIZ51618.1"/>
    </source>
</evidence>
<protein>
    <recommendedName>
        <fullName evidence="4 5">dTDP-4-dehydrorhamnose 3,5-epimerase</fullName>
        <ecNumber evidence="3 5">5.1.3.13</ecNumber>
    </recommendedName>
    <alternativeName>
        <fullName evidence="5">Thymidine diphospho-4-keto-rhamnose 3,5-epimerase</fullName>
    </alternativeName>
</protein>
<dbReference type="EMBL" id="BPMK01000006">
    <property type="protein sequence ID" value="GIZ51618.1"/>
    <property type="molecule type" value="Genomic_DNA"/>
</dbReference>
<comment type="catalytic activity">
    <reaction evidence="1 5">
        <text>dTDP-4-dehydro-6-deoxy-alpha-D-glucose = dTDP-4-dehydro-beta-L-rhamnose</text>
        <dbReference type="Rhea" id="RHEA:16969"/>
        <dbReference type="ChEBI" id="CHEBI:57649"/>
        <dbReference type="ChEBI" id="CHEBI:62830"/>
        <dbReference type="EC" id="5.1.3.13"/>
    </reaction>
</comment>
<comment type="subunit">
    <text evidence="5">Homodimer.</text>
</comment>
<comment type="pathway">
    <text evidence="5">Carbohydrate biosynthesis; dTDP-L-rhamnose biosynthesis.</text>
</comment>
<comment type="similarity">
    <text evidence="5">Belongs to the dTDP-4-dehydrorhamnose 3,5-epimerase family.</text>
</comment>
<evidence type="ECO:0000256" key="2">
    <source>
        <dbReference type="ARBA" id="ARBA00001997"/>
    </source>
</evidence>
<dbReference type="NCBIfam" id="TIGR01221">
    <property type="entry name" value="rmlC"/>
    <property type="match status" value="1"/>
</dbReference>
<dbReference type="Gene3D" id="2.60.120.10">
    <property type="entry name" value="Jelly Rolls"/>
    <property type="match status" value="1"/>
</dbReference>
<accession>A0ABQ4Q357</accession>
<sequence>MHVSATPLPDVYLIEPDVHEDERGYFYESFNQREFARAVGLPCDDAGFVQDNHTRSRRGVLRGLHYQVRQPQGKLVRAVSGEIFDVAVDIRSKSPTYGKWFGTRLSAANRRQLWLPPGFAHGFLVLSDAAEVLYKCTEYYAPAHEAGIRWDDPGIGIAWPLTGPPVLSAKDRNAPQLSVAEAFT</sequence>
<dbReference type="Proteomes" id="UP000887222">
    <property type="component" value="Unassembled WGS sequence"/>
</dbReference>
<keyword evidence="7" id="KW-1185">Reference proteome</keyword>
<organism evidence="6 7">
    <name type="scientific">Noviherbaspirillum aridicola</name>
    <dbReference type="NCBI Taxonomy" id="2849687"/>
    <lineage>
        <taxon>Bacteria</taxon>
        <taxon>Pseudomonadati</taxon>
        <taxon>Pseudomonadota</taxon>
        <taxon>Betaproteobacteria</taxon>
        <taxon>Burkholderiales</taxon>
        <taxon>Oxalobacteraceae</taxon>
        <taxon>Noviherbaspirillum</taxon>
    </lineage>
</organism>
<dbReference type="RefSeq" id="WP_220807781.1">
    <property type="nucleotide sequence ID" value="NZ_BPMK01000006.1"/>
</dbReference>
<proteinExistence type="inferred from homology"/>
<evidence type="ECO:0000313" key="7">
    <source>
        <dbReference type="Proteomes" id="UP000887222"/>
    </source>
</evidence>
<dbReference type="CDD" id="cd00438">
    <property type="entry name" value="cupin_RmlC"/>
    <property type="match status" value="1"/>
</dbReference>
<comment type="function">
    <text evidence="2 5">Catalyzes the epimerization of the C3' and C5'positions of dTDP-6-deoxy-D-xylo-4-hexulose, forming dTDP-6-deoxy-L-lyxo-4-hexulose.</text>
</comment>
<dbReference type="PANTHER" id="PTHR21047">
    <property type="entry name" value="DTDP-6-DEOXY-D-GLUCOSE-3,5 EPIMERASE"/>
    <property type="match status" value="1"/>
</dbReference>
<dbReference type="InterPro" id="IPR011051">
    <property type="entry name" value="RmlC_Cupin_sf"/>
</dbReference>
<dbReference type="EC" id="5.1.3.13" evidence="3 5"/>